<feature type="region of interest" description="Disordered" evidence="1">
    <location>
        <begin position="72"/>
        <end position="99"/>
    </location>
</feature>
<dbReference type="AlphaFoldDB" id="A0A7G8BQA5"/>
<dbReference type="InterPro" id="IPR012939">
    <property type="entry name" value="Glyco_hydro_92"/>
</dbReference>
<feature type="region of interest" description="Disordered" evidence="1">
    <location>
        <begin position="799"/>
        <end position="820"/>
    </location>
</feature>
<feature type="domain" description="Glycosyl hydrolase family 92" evidence="2">
    <location>
        <begin position="323"/>
        <end position="800"/>
    </location>
</feature>
<dbReference type="SUPFAM" id="SSF48208">
    <property type="entry name" value="Six-hairpin glycosidases"/>
    <property type="match status" value="1"/>
</dbReference>
<dbReference type="GO" id="GO:0005975">
    <property type="term" value="P:carbohydrate metabolic process"/>
    <property type="evidence" value="ECO:0007669"/>
    <property type="project" value="InterPro"/>
</dbReference>
<evidence type="ECO:0000259" key="2">
    <source>
        <dbReference type="Pfam" id="PF07971"/>
    </source>
</evidence>
<dbReference type="Gene3D" id="1.20.1050.60">
    <property type="entry name" value="alpha-1,2-mannosidase"/>
    <property type="match status" value="1"/>
</dbReference>
<sequence>MMRKVEWSDRWIGWSAGLLILLAVGAATAWTQASDNVGGDPAALVNPLIGTTNGGNDYPGVTLPLGMFAWSPEEPRNRPRQQVQGVPGSMHDDRGRPAAPGGYEYSANRISGFSLTHLMGTGCAGASGDIPFMPYVGEVTSSPADDAGAEIYGSTFSHDEETAKVGYYKVKLANGVTTELTTTLRTGSGRFTYPAGKPAVMLVRTAYSETGSTDARVKIDAANRTVSGSVTSGNFCGYLGTADRRSYYTLYFVAHFDAPFLSIGTWQDSVARPKSKEAHGGTTYGPKGFVPPGKGSGGWMVLDTSKSASVGVSVGISYVSKENAEANLRAENPAGTTFETVRETAHVAWKNALSRIEIEGGTHDEQVVFYTALYHTLMGENLYSDADGHYTGMDGKVHTVAAPQKAQYSTFSGWDVYRSQLQLLTLLEPEIAGDFAQSLLNQANQNGGEWDRWTHNSGITHVMNGDPAAPAIADILAFGGTNFDTKAAYKSLLQAAIVPTAHDLSNEGCEVECVGQRPSLDQWLKLHYIPVGANAWGPAADTLEDATADFAVSELARRMGDDTTRRQFLERAQYWKNIFNPQATPEGSYIQNRNADGTWPKFDPASDDGFVEGSAAQYLWMVPFNEKGLFTMLGGMEKASQRLNAFFYNPDGSLAVTQSGGLHAELSNEPSIETPWLFDFLGQPWKTQEAVRRVLNTIWTNSPKGMPGNDDLGEMSSWYVWSAMGMYPEIPGRAELVLGSPLFTAIHIRRAAGDIVVKAHGAGTNAPYVQSLKVNGESTMKTWLPENFVEHGGTLEFELSGTPDKQWGTKAEDAPPSFEP</sequence>
<dbReference type="NCBIfam" id="TIGR01180">
    <property type="entry name" value="aman2_put"/>
    <property type="match status" value="1"/>
</dbReference>
<dbReference type="GO" id="GO:0030246">
    <property type="term" value="F:carbohydrate binding"/>
    <property type="evidence" value="ECO:0007669"/>
    <property type="project" value="InterPro"/>
</dbReference>
<evidence type="ECO:0000256" key="1">
    <source>
        <dbReference type="SAM" id="MobiDB-lite"/>
    </source>
</evidence>
<dbReference type="Pfam" id="PF07971">
    <property type="entry name" value="Glyco_hydro_92"/>
    <property type="match status" value="1"/>
</dbReference>
<keyword evidence="4" id="KW-0378">Hydrolase</keyword>
<reference evidence="4 5" key="1">
    <citation type="submission" date="2020-08" db="EMBL/GenBank/DDBJ databases">
        <title>Edaphobacter telluris sp. nov. and Acidobacterium dinghuensis sp. nov., two acidobacteria isolated from forest soil.</title>
        <authorList>
            <person name="Fu J."/>
            <person name="Qiu L."/>
        </authorList>
    </citation>
    <scope>NUCLEOTIDE SEQUENCE [LARGE SCALE GENOMIC DNA]</scope>
    <source>
        <strain evidence="4">4Y35</strain>
    </source>
</reference>
<dbReference type="GO" id="GO:0000224">
    <property type="term" value="F:peptide-N4-(N-acetyl-beta-glucosaminyl)asparagine amidase activity"/>
    <property type="evidence" value="ECO:0007669"/>
    <property type="project" value="TreeGrafter"/>
</dbReference>
<dbReference type="GO" id="GO:0005829">
    <property type="term" value="C:cytosol"/>
    <property type="evidence" value="ECO:0007669"/>
    <property type="project" value="TreeGrafter"/>
</dbReference>
<dbReference type="Proteomes" id="UP000515312">
    <property type="component" value="Chromosome"/>
</dbReference>
<evidence type="ECO:0000313" key="5">
    <source>
        <dbReference type="Proteomes" id="UP000515312"/>
    </source>
</evidence>
<dbReference type="PANTHER" id="PTHR12143">
    <property type="entry name" value="PEPTIDE N-GLYCANASE PNGASE -RELATED"/>
    <property type="match status" value="1"/>
</dbReference>
<organism evidence="4 5">
    <name type="scientific">Alloacidobacterium dinghuense</name>
    <dbReference type="NCBI Taxonomy" id="2763107"/>
    <lineage>
        <taxon>Bacteria</taxon>
        <taxon>Pseudomonadati</taxon>
        <taxon>Acidobacteriota</taxon>
        <taxon>Terriglobia</taxon>
        <taxon>Terriglobales</taxon>
        <taxon>Acidobacteriaceae</taxon>
        <taxon>Alloacidobacterium</taxon>
    </lineage>
</organism>
<name>A0A7G8BQA5_9BACT</name>
<protein>
    <submittedName>
        <fullName evidence="4">Glycoside hydrolase family 92 protein</fullName>
    </submittedName>
</protein>
<dbReference type="KEGG" id="adin:H7849_01480"/>
<dbReference type="Pfam" id="PF17678">
    <property type="entry name" value="Glyco_hydro_92N"/>
    <property type="match status" value="1"/>
</dbReference>
<dbReference type="InterPro" id="IPR014718">
    <property type="entry name" value="GH-type_carb-bd"/>
</dbReference>
<dbReference type="GO" id="GO:0006516">
    <property type="term" value="P:glycoprotein catabolic process"/>
    <property type="evidence" value="ECO:0007669"/>
    <property type="project" value="TreeGrafter"/>
</dbReference>
<proteinExistence type="predicted"/>
<dbReference type="Gene3D" id="1.20.1610.10">
    <property type="entry name" value="alpha-1,2-mannosidases domains"/>
    <property type="match status" value="1"/>
</dbReference>
<dbReference type="InterPro" id="IPR050883">
    <property type="entry name" value="PNGase"/>
</dbReference>
<dbReference type="PANTHER" id="PTHR12143:SF39">
    <property type="entry name" value="SECRETED PROTEIN"/>
    <property type="match status" value="1"/>
</dbReference>
<dbReference type="FunFam" id="3.30.2080.10:FF:000001">
    <property type="entry name" value="Alpha-1,2-mannosidase subfamily"/>
    <property type="match status" value="1"/>
</dbReference>
<dbReference type="InterPro" id="IPR041371">
    <property type="entry name" value="GH92_N"/>
</dbReference>
<keyword evidence="5" id="KW-1185">Reference proteome</keyword>
<accession>A0A7G8BQA5</accession>
<evidence type="ECO:0000313" key="4">
    <source>
        <dbReference type="EMBL" id="QNI34725.1"/>
    </source>
</evidence>
<gene>
    <name evidence="4" type="ORF">H7849_01480</name>
</gene>
<dbReference type="Gene3D" id="3.30.2080.10">
    <property type="entry name" value="GH92 mannosidase domain"/>
    <property type="match status" value="1"/>
</dbReference>
<dbReference type="InterPro" id="IPR005887">
    <property type="entry name" value="GH92_a_mannosidase_put"/>
</dbReference>
<dbReference type="EMBL" id="CP060394">
    <property type="protein sequence ID" value="QNI34725.1"/>
    <property type="molecule type" value="Genomic_DNA"/>
</dbReference>
<feature type="domain" description="Glycosyl hydrolase family 92 N-terminal" evidence="3">
    <location>
        <begin position="44"/>
        <end position="317"/>
    </location>
</feature>
<dbReference type="Gene3D" id="2.70.98.10">
    <property type="match status" value="1"/>
</dbReference>
<dbReference type="InterPro" id="IPR008928">
    <property type="entry name" value="6-hairpin_glycosidase_sf"/>
</dbReference>
<evidence type="ECO:0000259" key="3">
    <source>
        <dbReference type="Pfam" id="PF17678"/>
    </source>
</evidence>